<dbReference type="PANTHER" id="PTHR12128:SF19">
    <property type="entry name" value="5-DEHYDRO-4-DEOXYGLUCARATE DEHYDRATASE 2-RELATED"/>
    <property type="match status" value="1"/>
</dbReference>
<dbReference type="InterPro" id="IPR002220">
    <property type="entry name" value="DapA-like"/>
</dbReference>
<comment type="similarity">
    <text evidence="2">Belongs to the DapA family.</text>
</comment>
<dbReference type="RefSeq" id="WP_179430791.1">
    <property type="nucleotide sequence ID" value="NZ_BAABLC010000003.1"/>
</dbReference>
<evidence type="ECO:0000256" key="3">
    <source>
        <dbReference type="PIRSR" id="PIRSR001365-1"/>
    </source>
</evidence>
<proteinExistence type="inferred from homology"/>
<accession>A0A7Y9ET81</accession>
<evidence type="ECO:0000313" key="5">
    <source>
        <dbReference type="Proteomes" id="UP000552045"/>
    </source>
</evidence>
<dbReference type="InterPro" id="IPR013785">
    <property type="entry name" value="Aldolase_TIM"/>
</dbReference>
<dbReference type="Proteomes" id="UP000552045">
    <property type="component" value="Unassembled WGS sequence"/>
</dbReference>
<dbReference type="GO" id="GO:0008840">
    <property type="term" value="F:4-hydroxy-tetrahydrodipicolinate synthase activity"/>
    <property type="evidence" value="ECO:0007669"/>
    <property type="project" value="TreeGrafter"/>
</dbReference>
<sequence length="301" mass="32111">MTISDAPLFFPVTPFDADGALAEDALHAHVLSRLSWDPGAVVVAGGAGEFHALTQDEAARVVRVAVTATSGAVPVWTGTGGPVGHAVEVARAAEEAGCDALLLLPPYLVEPAQEGLVAYVEAIAAATLLPIVLYHRGTGALTADSVRRLLRLDRIIGIKDGVGDLALVEQFIGLAQEAGRDMLFFNGLPTAETRQAAYERLGVHRYSSAVFTMAPEIAGGFRRPRSPRMRERLLREFFDPLVALRDETPGHAVSLVKAGLRLRGDAVGSVRPPLVDPSPRQLGRLEELLAHGTTIVKEEDR</sequence>
<dbReference type="SUPFAM" id="SSF51569">
    <property type="entry name" value="Aldolase"/>
    <property type="match status" value="1"/>
</dbReference>
<reference evidence="4 5" key="1">
    <citation type="submission" date="2020-07" db="EMBL/GenBank/DDBJ databases">
        <title>Sequencing the genomes of 1000 actinobacteria strains.</title>
        <authorList>
            <person name="Klenk H.-P."/>
        </authorList>
    </citation>
    <scope>NUCLEOTIDE SEQUENCE [LARGE SCALE GENOMIC DNA]</scope>
    <source>
        <strain evidence="4 5">DSM 22185</strain>
    </source>
</reference>
<gene>
    <name evidence="4" type="ORF">BKA02_000396</name>
</gene>
<dbReference type="SMART" id="SM01130">
    <property type="entry name" value="DHDPS"/>
    <property type="match status" value="1"/>
</dbReference>
<dbReference type="EMBL" id="JACCBH010000001">
    <property type="protein sequence ID" value="NYD53341.1"/>
    <property type="molecule type" value="Genomic_DNA"/>
</dbReference>
<feature type="active site" description="Proton donor/acceptor" evidence="3">
    <location>
        <position position="134"/>
    </location>
</feature>
<dbReference type="AlphaFoldDB" id="A0A7Y9ET81"/>
<evidence type="ECO:0000313" key="4">
    <source>
        <dbReference type="EMBL" id="NYD53341.1"/>
    </source>
</evidence>
<dbReference type="PIRSF" id="PIRSF001365">
    <property type="entry name" value="DHDPS"/>
    <property type="match status" value="1"/>
</dbReference>
<feature type="active site" description="Schiff-base intermediate with substrate" evidence="3">
    <location>
        <position position="159"/>
    </location>
</feature>
<dbReference type="GO" id="GO:0047448">
    <property type="term" value="F:5-dehydro-4-deoxyglucarate dehydratase activity"/>
    <property type="evidence" value="ECO:0007669"/>
    <property type="project" value="UniProtKB-EC"/>
</dbReference>
<dbReference type="Gene3D" id="3.20.20.70">
    <property type="entry name" value="Aldolase class I"/>
    <property type="match status" value="1"/>
</dbReference>
<keyword evidence="1 2" id="KW-0456">Lyase</keyword>
<protein>
    <submittedName>
        <fullName evidence="4">5-dehydro-4-deoxyglucarate dehydratase</fullName>
        <ecNumber evidence="4">4.2.1.41</ecNumber>
    </submittedName>
</protein>
<dbReference type="EC" id="4.2.1.41" evidence="4"/>
<name>A0A7Y9ET81_9MICO</name>
<keyword evidence="5" id="KW-1185">Reference proteome</keyword>
<dbReference type="NCBIfam" id="NF002958">
    <property type="entry name" value="PRK03620.1"/>
    <property type="match status" value="1"/>
</dbReference>
<dbReference type="PANTHER" id="PTHR12128">
    <property type="entry name" value="DIHYDRODIPICOLINATE SYNTHASE"/>
    <property type="match status" value="1"/>
</dbReference>
<evidence type="ECO:0000256" key="2">
    <source>
        <dbReference type="PIRNR" id="PIRNR001365"/>
    </source>
</evidence>
<dbReference type="Pfam" id="PF00701">
    <property type="entry name" value="DHDPS"/>
    <property type="match status" value="1"/>
</dbReference>
<evidence type="ECO:0000256" key="1">
    <source>
        <dbReference type="ARBA" id="ARBA00023239"/>
    </source>
</evidence>
<organism evidence="4 5">
    <name type="scientific">Microbacterium pseudoresistens</name>
    <dbReference type="NCBI Taxonomy" id="640634"/>
    <lineage>
        <taxon>Bacteria</taxon>
        <taxon>Bacillati</taxon>
        <taxon>Actinomycetota</taxon>
        <taxon>Actinomycetes</taxon>
        <taxon>Micrococcales</taxon>
        <taxon>Microbacteriaceae</taxon>
        <taxon>Microbacterium</taxon>
    </lineage>
</organism>
<comment type="caution">
    <text evidence="4">The sequence shown here is derived from an EMBL/GenBank/DDBJ whole genome shotgun (WGS) entry which is preliminary data.</text>
</comment>